<evidence type="ECO:0000313" key="2">
    <source>
        <dbReference type="Proteomes" id="UP000831701"/>
    </source>
</evidence>
<organism evidence="1 2">
    <name type="scientific">Scortum barcoo</name>
    <name type="common">barcoo grunter</name>
    <dbReference type="NCBI Taxonomy" id="214431"/>
    <lineage>
        <taxon>Eukaryota</taxon>
        <taxon>Metazoa</taxon>
        <taxon>Chordata</taxon>
        <taxon>Craniata</taxon>
        <taxon>Vertebrata</taxon>
        <taxon>Euteleostomi</taxon>
        <taxon>Actinopterygii</taxon>
        <taxon>Neopterygii</taxon>
        <taxon>Teleostei</taxon>
        <taxon>Neoteleostei</taxon>
        <taxon>Acanthomorphata</taxon>
        <taxon>Eupercaria</taxon>
        <taxon>Centrarchiformes</taxon>
        <taxon>Terapontoidei</taxon>
        <taxon>Terapontidae</taxon>
        <taxon>Scortum</taxon>
    </lineage>
</organism>
<keyword evidence="2" id="KW-1185">Reference proteome</keyword>
<dbReference type="EMBL" id="CM041533">
    <property type="protein sequence ID" value="KAI3374613.1"/>
    <property type="molecule type" value="Genomic_DNA"/>
</dbReference>
<evidence type="ECO:0000313" key="1">
    <source>
        <dbReference type="EMBL" id="KAI3374613.1"/>
    </source>
</evidence>
<reference evidence="1" key="1">
    <citation type="submission" date="2022-04" db="EMBL/GenBank/DDBJ databases">
        <title>Jade perch genome.</title>
        <authorList>
            <person name="Chao B."/>
        </authorList>
    </citation>
    <scope>NUCLEOTIDE SEQUENCE</scope>
    <source>
        <strain evidence="1">CB-2022</strain>
    </source>
</reference>
<sequence length="377" mass="40975">MRLEVFLTDQKIQLHKIQLPNISSGIKELTDSHAELKTGVDTQLRHLAVQLQQIISQLEELTASRAEPAVSPAAVRLTTPATQQSESSPPVRLAPPGRRSFTPPGALGGFLEFCRSSNFSRAESATYPSRGTHAVGPHKIDPGRASALPEGRGMLLLRSAGAPGERLPVKRPGSPGMRRALVSQIHDFNTPHRPLTTVTLSIKGDTTPFKAFRLRTAVSPGLPEADPREYPDLTRVPPCYHDLQEVFNKTKATSLPPHCPWDCAIDLLPGAPIPKARLYSISGPERKAMEEYIEASLRSGIIRPSSSLAGAGFFFMGKKDGSLRPCIDYSALNYITVKNRHPLPLISSAFEQLSAGENLHKTGPAERLPSCQDQGGR</sequence>
<comment type="caution">
    <text evidence="1">The sequence shown here is derived from an EMBL/GenBank/DDBJ whole genome shotgun (WGS) entry which is preliminary data.</text>
</comment>
<name>A0ACB8X3D8_9TELE</name>
<accession>A0ACB8X3D8</accession>
<protein>
    <submittedName>
        <fullName evidence="1">Uncharacterized protein</fullName>
    </submittedName>
</protein>
<proteinExistence type="predicted"/>
<gene>
    <name evidence="1" type="ORF">L3Q82_021183</name>
</gene>
<dbReference type="Proteomes" id="UP000831701">
    <property type="component" value="Chromosome 3"/>
</dbReference>